<keyword evidence="1 5" id="KW-0949">S-adenosyl-L-methionine</keyword>
<dbReference type="InterPro" id="IPR013785">
    <property type="entry name" value="Aldolase_TIM"/>
</dbReference>
<dbReference type="GO" id="GO:0046872">
    <property type="term" value="F:metal ion binding"/>
    <property type="evidence" value="ECO:0007669"/>
    <property type="project" value="UniProtKB-KW"/>
</dbReference>
<dbReference type="PIRSF" id="PIRSF004869">
    <property type="entry name" value="PflX_prd"/>
    <property type="match status" value="1"/>
</dbReference>
<keyword evidence="2 5" id="KW-0479">Metal-binding</keyword>
<keyword evidence="3 5" id="KW-0408">Iron</keyword>
<evidence type="ECO:0000256" key="4">
    <source>
        <dbReference type="ARBA" id="ARBA00023014"/>
    </source>
</evidence>
<dbReference type="InterPro" id="IPR016431">
    <property type="entry name" value="Pyrv-formate_lyase-activ_prd"/>
</dbReference>
<dbReference type="Proteomes" id="UP000633365">
    <property type="component" value="Unassembled WGS sequence"/>
</dbReference>
<dbReference type="RefSeq" id="WP_201426776.1">
    <property type="nucleotide sequence ID" value="NZ_JAEQMG010000035.1"/>
</dbReference>
<evidence type="ECO:0000313" key="7">
    <source>
        <dbReference type="EMBL" id="MBK6087472.1"/>
    </source>
</evidence>
<evidence type="ECO:0000259" key="6">
    <source>
        <dbReference type="Pfam" id="PF04055"/>
    </source>
</evidence>
<name>A0A934WQZ9_9FIRM</name>
<keyword evidence="4 5" id="KW-0411">Iron-sulfur</keyword>
<dbReference type="SFLD" id="SFLDS00029">
    <property type="entry name" value="Radical_SAM"/>
    <property type="match status" value="1"/>
</dbReference>
<reference evidence="7" key="1">
    <citation type="submission" date="2021-01" db="EMBL/GenBank/DDBJ databases">
        <title>Genome public.</title>
        <authorList>
            <person name="Liu C."/>
            <person name="Sun Q."/>
        </authorList>
    </citation>
    <scope>NUCLEOTIDE SEQUENCE</scope>
    <source>
        <strain evidence="7">M6</strain>
    </source>
</reference>
<evidence type="ECO:0000256" key="3">
    <source>
        <dbReference type="ARBA" id="ARBA00023004"/>
    </source>
</evidence>
<dbReference type="InterPro" id="IPR040085">
    <property type="entry name" value="MJ0674-like"/>
</dbReference>
<sequence>MKCDQCPRHCHTERTEDHYGFCGVGELPKIARAALHFDEEPPISGTHGAGTIFFSGCNLRCVFCQNYDISEEHQGVVITPYQLSEEYRRLEALGAENIEFVTPSHYIDAILESLTYYRPRLPLIWNSSGYDSIDALQRLDGVIDIYLPDFKYSDNALAKRLSNCGDYVETAIAAIDEMLRQQPVTVIENGVMKRGVIIRHLVLPSHTKNSIGVLETIAQRWNVSEKTENGTRAPVSLMAQYMPAGKAADYPDIDRKLTKREYHKVLNKFMELDLDGFAQELDSSDKKYVPEWDYGTED</sequence>
<gene>
    <name evidence="7" type="ORF">JKK62_02200</name>
</gene>
<evidence type="ECO:0000256" key="5">
    <source>
        <dbReference type="PIRSR" id="PIRSR004869-50"/>
    </source>
</evidence>
<feature type="binding site" evidence="5">
    <location>
        <position position="64"/>
    </location>
    <ligand>
        <name>[4Fe-4S] cluster</name>
        <dbReference type="ChEBI" id="CHEBI:49883"/>
        <note>4Fe-4S-S-AdoMet</note>
    </ligand>
</feature>
<feature type="binding site" evidence="5">
    <location>
        <position position="57"/>
    </location>
    <ligand>
        <name>[4Fe-4S] cluster</name>
        <dbReference type="ChEBI" id="CHEBI:49883"/>
        <note>4Fe-4S-S-AdoMet</note>
    </ligand>
</feature>
<dbReference type="GO" id="GO:0003824">
    <property type="term" value="F:catalytic activity"/>
    <property type="evidence" value="ECO:0007669"/>
    <property type="project" value="InterPro"/>
</dbReference>
<organism evidence="7 8">
    <name type="scientific">Ruminococcus difficilis</name>
    <dbReference type="NCBI Taxonomy" id="2763069"/>
    <lineage>
        <taxon>Bacteria</taxon>
        <taxon>Bacillati</taxon>
        <taxon>Bacillota</taxon>
        <taxon>Clostridia</taxon>
        <taxon>Eubacteriales</taxon>
        <taxon>Oscillospiraceae</taxon>
        <taxon>Ruminococcus</taxon>
    </lineage>
</organism>
<dbReference type="GO" id="GO:0051536">
    <property type="term" value="F:iron-sulfur cluster binding"/>
    <property type="evidence" value="ECO:0007669"/>
    <property type="project" value="UniProtKB-KW"/>
</dbReference>
<evidence type="ECO:0000313" key="8">
    <source>
        <dbReference type="Proteomes" id="UP000633365"/>
    </source>
</evidence>
<protein>
    <submittedName>
        <fullName evidence="7">Radical SAM protein</fullName>
    </submittedName>
</protein>
<dbReference type="PANTHER" id="PTHR43075">
    <property type="entry name" value="FORMATE LYASE ACTIVATING ENZYME, PUTATIVE (AFU_ORTHOLOGUE AFUA_2G15630)-RELATED"/>
    <property type="match status" value="1"/>
</dbReference>
<evidence type="ECO:0000256" key="2">
    <source>
        <dbReference type="ARBA" id="ARBA00022723"/>
    </source>
</evidence>
<dbReference type="SUPFAM" id="SSF102114">
    <property type="entry name" value="Radical SAM enzymes"/>
    <property type="match status" value="1"/>
</dbReference>
<dbReference type="EMBL" id="JAEQMG010000035">
    <property type="protein sequence ID" value="MBK6087472.1"/>
    <property type="molecule type" value="Genomic_DNA"/>
</dbReference>
<feature type="binding site" evidence="5">
    <location>
        <position position="61"/>
    </location>
    <ligand>
        <name>[4Fe-4S] cluster</name>
        <dbReference type="ChEBI" id="CHEBI:49883"/>
        <note>4Fe-4S-S-AdoMet</note>
    </ligand>
</feature>
<proteinExistence type="predicted"/>
<dbReference type="Gene3D" id="3.20.20.70">
    <property type="entry name" value="Aldolase class I"/>
    <property type="match status" value="1"/>
</dbReference>
<dbReference type="PANTHER" id="PTHR43075:SF1">
    <property type="entry name" value="FORMATE LYASE ACTIVATING ENZYME, PUTATIVE (AFU_ORTHOLOGUE AFUA_2G15630)-RELATED"/>
    <property type="match status" value="1"/>
</dbReference>
<keyword evidence="8" id="KW-1185">Reference proteome</keyword>
<feature type="domain" description="Radical SAM core" evidence="6">
    <location>
        <begin position="52"/>
        <end position="184"/>
    </location>
</feature>
<comment type="cofactor">
    <cofactor evidence="5">
        <name>[4Fe-4S] cluster</name>
        <dbReference type="ChEBI" id="CHEBI:49883"/>
    </cofactor>
    <text evidence="5">Binds 1 [4Fe-4S] cluster. The cluster is coordinated with 3 cysteines and an exchangeable S-adenosyl-L-methionine.</text>
</comment>
<dbReference type="CDD" id="cd01335">
    <property type="entry name" value="Radical_SAM"/>
    <property type="match status" value="1"/>
</dbReference>
<accession>A0A934WQZ9</accession>
<dbReference type="InterPro" id="IPR058240">
    <property type="entry name" value="rSAM_sf"/>
</dbReference>
<comment type="caution">
    <text evidence="7">The sequence shown here is derived from an EMBL/GenBank/DDBJ whole genome shotgun (WGS) entry which is preliminary data.</text>
</comment>
<dbReference type="Pfam" id="PF04055">
    <property type="entry name" value="Radical_SAM"/>
    <property type="match status" value="1"/>
</dbReference>
<dbReference type="AlphaFoldDB" id="A0A934WQZ9"/>
<dbReference type="InterPro" id="IPR007197">
    <property type="entry name" value="rSAM"/>
</dbReference>
<evidence type="ECO:0000256" key="1">
    <source>
        <dbReference type="ARBA" id="ARBA00022691"/>
    </source>
</evidence>
<dbReference type="SFLD" id="SFLDG01099">
    <property type="entry name" value="Uncharacterised_Radical_SAM_Su"/>
    <property type="match status" value="1"/>
</dbReference>